<feature type="compositionally biased region" description="Polar residues" evidence="1">
    <location>
        <begin position="647"/>
        <end position="663"/>
    </location>
</feature>
<feature type="compositionally biased region" description="Polar residues" evidence="1">
    <location>
        <begin position="372"/>
        <end position="384"/>
    </location>
</feature>
<dbReference type="PANTHER" id="PTHR23197:SF8">
    <property type="entry name" value="FIBRONECTIN TYPE III DOMAIN-CONTAINING PROTEIN 1"/>
    <property type="match status" value="1"/>
</dbReference>
<dbReference type="PROSITE" id="PS50853">
    <property type="entry name" value="FN3"/>
    <property type="match status" value="2"/>
</dbReference>
<feature type="compositionally biased region" description="Polar residues" evidence="1">
    <location>
        <begin position="793"/>
        <end position="807"/>
    </location>
</feature>
<dbReference type="InterPro" id="IPR036116">
    <property type="entry name" value="FN3_sf"/>
</dbReference>
<feature type="compositionally biased region" description="Polar residues" evidence="1">
    <location>
        <begin position="874"/>
        <end position="885"/>
    </location>
</feature>
<feature type="compositionally biased region" description="Basic and acidic residues" evidence="1">
    <location>
        <begin position="524"/>
        <end position="543"/>
    </location>
</feature>
<reference evidence="4" key="2">
    <citation type="submission" date="2025-09" db="UniProtKB">
        <authorList>
            <consortium name="Ensembl"/>
        </authorList>
    </citation>
    <scope>IDENTIFICATION</scope>
</reference>
<feature type="compositionally biased region" description="Polar residues" evidence="1">
    <location>
        <begin position="335"/>
        <end position="344"/>
    </location>
</feature>
<dbReference type="OrthoDB" id="6129306at2759"/>
<feature type="compositionally biased region" description="Basic and acidic residues" evidence="1">
    <location>
        <begin position="505"/>
        <end position="516"/>
    </location>
</feature>
<keyword evidence="5" id="KW-1185">Reference proteome</keyword>
<dbReference type="Pfam" id="PF00041">
    <property type="entry name" value="fn3"/>
    <property type="match status" value="2"/>
</dbReference>
<dbReference type="Gene3D" id="2.60.40.10">
    <property type="entry name" value="Immunoglobulins"/>
    <property type="match status" value="2"/>
</dbReference>
<dbReference type="PRINTS" id="PR00014">
    <property type="entry name" value="FNTYPEIII"/>
</dbReference>
<feature type="domain" description="Fibronectin type-III" evidence="3">
    <location>
        <begin position="139"/>
        <end position="234"/>
    </location>
</feature>
<evidence type="ECO:0000256" key="1">
    <source>
        <dbReference type="SAM" id="MobiDB-lite"/>
    </source>
</evidence>
<proteinExistence type="predicted"/>
<feature type="compositionally biased region" description="Acidic residues" evidence="1">
    <location>
        <begin position="350"/>
        <end position="364"/>
    </location>
</feature>
<dbReference type="PANTHER" id="PTHR23197">
    <property type="entry name" value="TARSH-RELATED FIBRONECTIN DOMAIN-CONTAINING"/>
    <property type="match status" value="1"/>
</dbReference>
<sequence length="1598" mass="176861">MLSMAQRNGTSKTPAFILLLAILVMALLELSAASTGKHLPSRALRFRAQSAKPGASPSQALALRSRRRFRGQISNTGENTGRITAPLMQTTQNQENKQRASESVHVVSVQSMNSQEKSQPVYRAAVTKLKIPEDGHLKEPKDLGVRVISSQSVLVTWMDPMHEKMAKVGANRQYMIRYREKGESARWDYKNVNIRRALVDNLVPDAMYEFSVRITQDDNEGPWSASVFQRTPESAPTNAPDGLYVEPLNGKKTAVRAMWDELSDSNGRIKEYIISYAPAMKPFGAKSITYSATTTSAIIDGLIPGERYIFKIRAANRRGQGPQSKAFTVIMPESSTSINNLHTQSHTEDLDNEEEEEEEDEEEEVKIKQTVESKPSVSKSSLGETSEYFVRKRQQVQERSESKVQVPSILKHPNKKVSDLDNSQTFDNKEASETTTTAPKTSAPALRRRIRPFSNPLHSRTKMTGQNPSSVVTQDNETKTPDVKDSGSHATFEGIGTSTNIDDDSNVKIKNEEHSNEQSVPSKHPTEGRSHTEKGDSKPDLVGRKSSLASPVSIPVGKGTTSTNQRSAVSKLPTGQGNARLPSKPMRPNSPNQKNGSSQQHPTVLEEEQTLHENIKTKHSHETLKIKPESTVITSRKINPNIKKQSHSPLLLSQSKESTSSAPHDSRHFDIETREEKQSGSKDNRFFDQSDKRPHSARHPEKSIQAKKNDDKQSRHYDHALVKSKAQTEIEKKTKKTTLSGYKTIMTTAMTTLRTEPTTMSTTTVTATTESPTTYKSNRREINEYKPKETDVKSTSPIQKPAVNSNPKKSALSLLEYYRRRSSEVKNNVGTKVKANSISVAPTMVSVYATTTMLATTTTTTKHLEYSKQDKTVKTNVGSAGSTARMTPAPYKPLSKHKASRHPQDKSIPISSKPRISKTLDGKSLTSVVKSKPEDVYDIPKEKQDVSAKIEQAKPITLSRIPAKANQEHPKKATAVQDVKQTAHDEETVLHNMKSTTTSSNATKFTKHSSAPSSSLTQSSKVDSTVLQKAISAQDKNTKVDSEAGNKPSRSSSLHTEGNKNIGFRRTPISKPSSETVDHLHHGASATSKPKLSTADILKVPAKPQQFAKVQDPTPPSKAKQPYSNDGGLKHRNINGDAFEKNLKENVFSQEQSEKLKDEEGLTVPLTIKESTQKPPGFRTSYRNNKYAILTRKLNTAGTKAPATTNHPQTTRPNQYRLLPTVARKINFGSSSSIVRTTHLPTTTPVRTPSPTYSPRPRILNSRFGYQGRRPFGRPFLRQGANGRQIPTTRNNGNVSSSRNGNLNGQRIIFGPQGTKWVVDLNRGLVLNPEGRYLQDSTGKPLRIKLGGDGRTIIDMQGTPVVSPDGLPLFGHGRFSKPVASPQDKPVLSLGGRPLRGLEVARTTRIPTTRMTTTLFTTRPTTTTPIPTTTTTPEPTTELATIEPTTEEPFLPTCPPGSYTQYDEEGNLIMGHDNKPDCYEEDSYSGEDLIVTTKTPYLDLDQDYDLFATTLAPIKTTEQLPLPDTNSFNTNLVSEYDVAGKKRFTAPYVSYINKDPNTPCSLTDALEHFQVENLEDIIPKDLKGEFYLHRKYLTISLL</sequence>
<dbReference type="SUPFAM" id="SSF49265">
    <property type="entry name" value="Fibronectin type III"/>
    <property type="match status" value="1"/>
</dbReference>
<feature type="compositionally biased region" description="Basic and acidic residues" evidence="1">
    <location>
        <begin position="476"/>
        <end position="487"/>
    </location>
</feature>
<dbReference type="InterPro" id="IPR003961">
    <property type="entry name" value="FN3_dom"/>
</dbReference>
<dbReference type="InterPro" id="IPR013783">
    <property type="entry name" value="Ig-like_fold"/>
</dbReference>
<feature type="compositionally biased region" description="Basic and acidic residues" evidence="1">
    <location>
        <begin position="609"/>
        <end position="628"/>
    </location>
</feature>
<evidence type="ECO:0000313" key="5">
    <source>
        <dbReference type="Proteomes" id="UP000694569"/>
    </source>
</evidence>
<reference evidence="4" key="1">
    <citation type="submission" date="2025-08" db="UniProtKB">
        <authorList>
            <consortium name="Ensembl"/>
        </authorList>
    </citation>
    <scope>IDENTIFICATION</scope>
</reference>
<feature type="compositionally biased region" description="Polar residues" evidence="1">
    <location>
        <begin position="559"/>
        <end position="577"/>
    </location>
</feature>
<feature type="domain" description="Fibronectin type-III" evidence="3">
    <location>
        <begin position="239"/>
        <end position="334"/>
    </location>
</feature>
<feature type="compositionally biased region" description="Low complexity" evidence="1">
    <location>
        <begin position="433"/>
        <end position="445"/>
    </location>
</feature>
<feature type="compositionally biased region" description="Basic and acidic residues" evidence="1">
    <location>
        <begin position="664"/>
        <end position="729"/>
    </location>
</feature>
<dbReference type="GeneTree" id="ENSGT00530000063558"/>
<feature type="compositionally biased region" description="Polar residues" evidence="1">
    <location>
        <begin position="993"/>
        <end position="1004"/>
    </location>
</feature>
<dbReference type="SMART" id="SM00060">
    <property type="entry name" value="FN3"/>
    <property type="match status" value="2"/>
</dbReference>
<evidence type="ECO:0000313" key="4">
    <source>
        <dbReference type="Ensembl" id="ENSLLEP00000021227.1"/>
    </source>
</evidence>
<feature type="region of interest" description="Disordered" evidence="1">
    <location>
        <begin position="960"/>
        <end position="1093"/>
    </location>
</feature>
<evidence type="ECO:0000259" key="3">
    <source>
        <dbReference type="PROSITE" id="PS50853"/>
    </source>
</evidence>
<organism evidence="4 5">
    <name type="scientific">Leptobrachium leishanense</name>
    <name type="common">Leishan spiny toad</name>
    <dbReference type="NCBI Taxonomy" id="445787"/>
    <lineage>
        <taxon>Eukaryota</taxon>
        <taxon>Metazoa</taxon>
        <taxon>Chordata</taxon>
        <taxon>Craniata</taxon>
        <taxon>Vertebrata</taxon>
        <taxon>Euteleostomi</taxon>
        <taxon>Amphibia</taxon>
        <taxon>Batrachia</taxon>
        <taxon>Anura</taxon>
        <taxon>Pelobatoidea</taxon>
        <taxon>Megophryidae</taxon>
        <taxon>Leptobrachium</taxon>
    </lineage>
</organism>
<dbReference type="CDD" id="cd00063">
    <property type="entry name" value="FN3"/>
    <property type="match status" value="2"/>
</dbReference>
<feature type="region of interest" description="Disordered" evidence="1">
    <location>
        <begin position="1106"/>
        <end position="1130"/>
    </location>
</feature>
<protein>
    <recommendedName>
        <fullName evidence="3">Fibronectin type-III domain-containing protein</fullName>
    </recommendedName>
</protein>
<feature type="signal peptide" evidence="2">
    <location>
        <begin position="1"/>
        <end position="33"/>
    </location>
</feature>
<feature type="chain" id="PRO_5034185400" description="Fibronectin type-III domain-containing protein" evidence="2">
    <location>
        <begin position="34"/>
        <end position="1598"/>
    </location>
</feature>
<feature type="compositionally biased region" description="Low complexity" evidence="1">
    <location>
        <begin position="1009"/>
        <end position="1020"/>
    </location>
</feature>
<feature type="compositionally biased region" description="Low complexity" evidence="1">
    <location>
        <begin position="1291"/>
        <end position="1300"/>
    </location>
</feature>
<feature type="region of interest" description="Disordered" evidence="1">
    <location>
        <begin position="1276"/>
        <end position="1300"/>
    </location>
</feature>
<dbReference type="Proteomes" id="UP000694569">
    <property type="component" value="Unplaced"/>
</dbReference>
<feature type="region of interest" description="Disordered" evidence="1">
    <location>
        <begin position="335"/>
        <end position="729"/>
    </location>
</feature>
<feature type="region of interest" description="Disordered" evidence="1">
    <location>
        <begin position="787"/>
        <end position="807"/>
    </location>
</feature>
<keyword evidence="2" id="KW-0732">Signal</keyword>
<accession>A0A8C5MXP7</accession>
<evidence type="ECO:0000256" key="2">
    <source>
        <dbReference type="SAM" id="SignalP"/>
    </source>
</evidence>
<name>A0A8C5MXP7_9ANUR</name>
<feature type="compositionally biased region" description="Polar residues" evidence="1">
    <location>
        <begin position="456"/>
        <end position="475"/>
    </location>
</feature>
<feature type="compositionally biased region" description="Polar residues" evidence="1">
    <location>
        <begin position="589"/>
        <end position="602"/>
    </location>
</feature>
<feature type="region of interest" description="Disordered" evidence="1">
    <location>
        <begin position="873"/>
        <end position="924"/>
    </location>
</feature>
<dbReference type="Ensembl" id="ENSLLET00000022045.1">
    <property type="protein sequence ID" value="ENSLLEP00000021227.1"/>
    <property type="gene ID" value="ENSLLEG00000013438.1"/>
</dbReference>